<dbReference type="PANTHER" id="PTHR24111:SF0">
    <property type="entry name" value="LEUCINE-RICH REPEAT-CONTAINING PROTEIN"/>
    <property type="match status" value="1"/>
</dbReference>
<evidence type="ECO:0008006" key="4">
    <source>
        <dbReference type="Google" id="ProtNLM"/>
    </source>
</evidence>
<organism evidence="2 3">
    <name type="scientific">Fragilariopsis cylindrus CCMP1102</name>
    <dbReference type="NCBI Taxonomy" id="635003"/>
    <lineage>
        <taxon>Eukaryota</taxon>
        <taxon>Sar</taxon>
        <taxon>Stramenopiles</taxon>
        <taxon>Ochrophyta</taxon>
        <taxon>Bacillariophyta</taxon>
        <taxon>Bacillariophyceae</taxon>
        <taxon>Bacillariophycidae</taxon>
        <taxon>Bacillariales</taxon>
        <taxon>Bacillariaceae</taxon>
        <taxon>Fragilariopsis</taxon>
    </lineage>
</organism>
<dbReference type="AlphaFoldDB" id="A0A1E7FD97"/>
<keyword evidence="1" id="KW-0677">Repeat</keyword>
<dbReference type="OrthoDB" id="120976at2759"/>
<dbReference type="Gene3D" id="3.80.10.10">
    <property type="entry name" value="Ribonuclease Inhibitor"/>
    <property type="match status" value="2"/>
</dbReference>
<keyword evidence="3" id="KW-1185">Reference proteome</keyword>
<gene>
    <name evidence="2" type="ORF">FRACYDRAFT_238683</name>
</gene>
<dbReference type="InterPro" id="IPR032675">
    <property type="entry name" value="LRR_dom_sf"/>
</dbReference>
<evidence type="ECO:0000313" key="2">
    <source>
        <dbReference type="EMBL" id="OEU16096.1"/>
    </source>
</evidence>
<accession>A0A1E7FD97</accession>
<sequence>MTTTINDNKVDAGLSTTTSVATGTTIRRSSSALSNPFNEDEILNRFKVISHDIGDKVISLSEDVLLTCNNWCDPKSNVRKLEEAISDPRKKHLVFYDMWHDDIVNEILCLFRKYNNRYWSSIEFRGCQEKHINAVLESALEMDIVQTIAFSLTNDRYDPRRRCKNTTFDIIARSMEKNNNTRLECLIFHSRPIHFIQYESLKNLKVKRLHFLEGIFLHPNEIPELAAGLKANKSLISFSFLGGTQVSNGNDVSKIVHSLISHPSLKRLLLCLKSSSEHGVAGLTELLSCQDNSALESLALTGGFTLSSFFPEGTLSKGLSNSKLKHLHLRDVFLFPHDVDDMAIGLRSNQSIESFSVKLDASNMTVDIAPIAFAFQDNERIQRLALAGKCSLGYGVYGIARLLSSKKSKLKDLHLSGAFLDKELRIDNYLQIFTKGLKGNCTLESLDLSVNGLSDRDVSVIYKIIPTCRKLDNLDLGMNDITSRAIESFANIKQPNQLGILRISSPKFSFFEINDQLCQTLIKLLTINPRLGDVNFNMGPIEWHHSYQEENGEMRWHHYFPSYLSYGLHFNNKRVNYLKNKELNKQGRRDLERIQFLLDYNWAGKSLVSHHIKMPAALWPKVLERIYKGRTCFWTGRERGSKLEFAHSTTYSFLREHLVGLLKPNNNKPTRIIKRKQTSTMVGGKKAKIMTDLD</sequence>
<dbReference type="PANTHER" id="PTHR24111">
    <property type="entry name" value="LEUCINE-RICH REPEAT-CONTAINING PROTEIN 34"/>
    <property type="match status" value="1"/>
</dbReference>
<dbReference type="InParanoid" id="A0A1E7FD97"/>
<evidence type="ECO:0000256" key="1">
    <source>
        <dbReference type="ARBA" id="ARBA00022737"/>
    </source>
</evidence>
<name>A0A1E7FD97_9STRA</name>
<dbReference type="InterPro" id="IPR052201">
    <property type="entry name" value="LRR-containing_regulator"/>
</dbReference>
<dbReference type="EMBL" id="KV784358">
    <property type="protein sequence ID" value="OEU16096.1"/>
    <property type="molecule type" value="Genomic_DNA"/>
</dbReference>
<dbReference type="Proteomes" id="UP000095751">
    <property type="component" value="Unassembled WGS sequence"/>
</dbReference>
<evidence type="ECO:0000313" key="3">
    <source>
        <dbReference type="Proteomes" id="UP000095751"/>
    </source>
</evidence>
<protein>
    <recommendedName>
        <fullName evidence="4">RNI-like protein</fullName>
    </recommendedName>
</protein>
<dbReference type="KEGG" id="fcy:FRACYDRAFT_238683"/>
<reference evidence="2 3" key="1">
    <citation type="submission" date="2016-09" db="EMBL/GenBank/DDBJ databases">
        <title>Extensive genetic diversity and differential bi-allelic expression allows diatom success in the polar Southern Ocean.</title>
        <authorList>
            <consortium name="DOE Joint Genome Institute"/>
            <person name="Mock T."/>
            <person name="Otillar R.P."/>
            <person name="Strauss J."/>
            <person name="Dupont C."/>
            <person name="Frickenhaus S."/>
            <person name="Maumus F."/>
            <person name="Mcmullan M."/>
            <person name="Sanges R."/>
            <person name="Schmutz J."/>
            <person name="Toseland A."/>
            <person name="Valas R."/>
            <person name="Veluchamy A."/>
            <person name="Ward B.J."/>
            <person name="Allen A."/>
            <person name="Barry K."/>
            <person name="Falciatore A."/>
            <person name="Ferrante M."/>
            <person name="Fortunato A.E."/>
            <person name="Gloeckner G."/>
            <person name="Gruber A."/>
            <person name="Hipkin R."/>
            <person name="Janech M."/>
            <person name="Kroth P."/>
            <person name="Leese F."/>
            <person name="Lindquist E."/>
            <person name="Lyon B.R."/>
            <person name="Martin J."/>
            <person name="Mayer C."/>
            <person name="Parker M."/>
            <person name="Quesneville H."/>
            <person name="Raymond J."/>
            <person name="Uhlig C."/>
            <person name="Valentin K.U."/>
            <person name="Worden A.Z."/>
            <person name="Armbrust E.V."/>
            <person name="Bowler C."/>
            <person name="Green B."/>
            <person name="Moulton V."/>
            <person name="Van Oosterhout C."/>
            <person name="Grigoriev I."/>
        </authorList>
    </citation>
    <scope>NUCLEOTIDE SEQUENCE [LARGE SCALE GENOMIC DNA]</scope>
    <source>
        <strain evidence="2 3">CCMP1102</strain>
    </source>
</reference>
<dbReference type="SUPFAM" id="SSF52047">
    <property type="entry name" value="RNI-like"/>
    <property type="match status" value="1"/>
</dbReference>
<proteinExistence type="predicted"/>